<comment type="caution">
    <text evidence="1">The sequence shown here is derived from an EMBL/GenBank/DDBJ whole genome shotgun (WGS) entry which is preliminary data.</text>
</comment>
<name>A0ABS0DHJ8_9NOCA</name>
<dbReference type="EMBL" id="JADLQN010000008">
    <property type="protein sequence ID" value="MBF6357931.1"/>
    <property type="molecule type" value="Genomic_DNA"/>
</dbReference>
<evidence type="ECO:0000313" key="2">
    <source>
        <dbReference type="Proteomes" id="UP000707731"/>
    </source>
</evidence>
<gene>
    <name evidence="1" type="ORF">IU449_25880</name>
</gene>
<keyword evidence="2" id="KW-1185">Reference proteome</keyword>
<protein>
    <submittedName>
        <fullName evidence="1">Uncharacterized protein</fullName>
    </submittedName>
</protein>
<sequence length="114" mass="12216">MAAGLLVEGACFEQYHRAVQHVGRRIDQRPAPDPLIGGQQFVDQYGQPTHILGTDARLEAVLPHRQRGGGDSSEFTQFTASHIVLLCGRGAGGRLSRMHDGCGVIQGQRGGEAL</sequence>
<organism evidence="1 2">
    <name type="scientific">Nocardia higoensis</name>
    <dbReference type="NCBI Taxonomy" id="228599"/>
    <lineage>
        <taxon>Bacteria</taxon>
        <taxon>Bacillati</taxon>
        <taxon>Actinomycetota</taxon>
        <taxon>Actinomycetes</taxon>
        <taxon>Mycobacteriales</taxon>
        <taxon>Nocardiaceae</taxon>
        <taxon>Nocardia</taxon>
    </lineage>
</organism>
<reference evidence="1 2" key="1">
    <citation type="submission" date="2020-10" db="EMBL/GenBank/DDBJ databases">
        <title>Identification of Nocardia species via Next-generation sequencing and recognition of intraspecies genetic diversity.</title>
        <authorList>
            <person name="Li P."/>
            <person name="Li P."/>
            <person name="Lu B."/>
        </authorList>
    </citation>
    <scope>NUCLEOTIDE SEQUENCE [LARGE SCALE GENOMIC DNA]</scope>
    <source>
        <strain evidence="1 2">BJ06-0143</strain>
    </source>
</reference>
<evidence type="ECO:0000313" key="1">
    <source>
        <dbReference type="EMBL" id="MBF6357931.1"/>
    </source>
</evidence>
<dbReference type="Proteomes" id="UP000707731">
    <property type="component" value="Unassembled WGS sequence"/>
</dbReference>
<proteinExistence type="predicted"/>
<accession>A0ABS0DHJ8</accession>